<keyword evidence="6" id="KW-1185">Reference proteome</keyword>
<comment type="caution">
    <text evidence="5">The sequence shown here is derived from an EMBL/GenBank/DDBJ whole genome shotgun (WGS) entry which is preliminary data.</text>
</comment>
<dbReference type="Pfam" id="PF12833">
    <property type="entry name" value="HTH_18"/>
    <property type="match status" value="1"/>
</dbReference>
<evidence type="ECO:0000256" key="1">
    <source>
        <dbReference type="ARBA" id="ARBA00023015"/>
    </source>
</evidence>
<dbReference type="Pfam" id="PF02311">
    <property type="entry name" value="AraC_binding"/>
    <property type="match status" value="1"/>
</dbReference>
<reference evidence="5 6" key="1">
    <citation type="submission" date="2023-07" db="EMBL/GenBank/DDBJ databases">
        <title>Genomic Encyclopedia of Type Strains, Phase IV (KMG-IV): sequencing the most valuable type-strain genomes for metagenomic binning, comparative biology and taxonomic classification.</title>
        <authorList>
            <person name="Goeker M."/>
        </authorList>
    </citation>
    <scope>NUCLEOTIDE SEQUENCE [LARGE SCALE GENOMIC DNA]</scope>
    <source>
        <strain evidence="5 6">DSM 1112</strain>
    </source>
</reference>
<dbReference type="RefSeq" id="WP_307233910.1">
    <property type="nucleotide sequence ID" value="NZ_JAUSVF010000002.1"/>
</dbReference>
<dbReference type="InterPro" id="IPR018060">
    <property type="entry name" value="HTH_AraC"/>
</dbReference>
<feature type="domain" description="HTH araC/xylS-type" evidence="4">
    <location>
        <begin position="193"/>
        <end position="291"/>
    </location>
</feature>
<evidence type="ECO:0000259" key="4">
    <source>
        <dbReference type="PROSITE" id="PS01124"/>
    </source>
</evidence>
<evidence type="ECO:0000256" key="3">
    <source>
        <dbReference type="ARBA" id="ARBA00023163"/>
    </source>
</evidence>
<dbReference type="InterPro" id="IPR003313">
    <property type="entry name" value="AraC-bd"/>
</dbReference>
<dbReference type="InterPro" id="IPR014710">
    <property type="entry name" value="RmlC-like_jellyroll"/>
</dbReference>
<dbReference type="CDD" id="cd06999">
    <property type="entry name" value="cupin_HpaA-like_N"/>
    <property type="match status" value="1"/>
</dbReference>
<dbReference type="Gene3D" id="1.10.10.60">
    <property type="entry name" value="Homeodomain-like"/>
    <property type="match status" value="1"/>
</dbReference>
<sequence>MPNNLHPVPAIPTYDLYGEEIRPSSEFWLHCETIPSRSSLHRWEISEHRHRSFFQILYIAAGSGDAVFGGKAYALSPGTIVTVPPDARHGFRFSSDIDGFVFTILVSHLQMGPSGRNTFAAWLSEPRVTALTESVDGSYIEETLRRLADAASQRHAPAELCAAYLTTVLRLAAGMHADNGNQSCAGENERRMERLAELIHQHFRDHKPASFYAAAIGLSPTHLNRIVKAATGRSTHMLIEEKLLQEAKRELLFTRLPVQAIGYRLGFSDPAYFSRFFLQHAGMPPLQWRRTNAVAT</sequence>
<evidence type="ECO:0000256" key="2">
    <source>
        <dbReference type="ARBA" id="ARBA00023125"/>
    </source>
</evidence>
<dbReference type="Proteomes" id="UP001230207">
    <property type="component" value="Unassembled WGS sequence"/>
</dbReference>
<dbReference type="InterPro" id="IPR047264">
    <property type="entry name" value="Cupin_HpaA-like_N"/>
</dbReference>
<dbReference type="SMART" id="SM00342">
    <property type="entry name" value="HTH_ARAC"/>
    <property type="match status" value="1"/>
</dbReference>
<dbReference type="EMBL" id="JAUSVF010000002">
    <property type="protein sequence ID" value="MDQ0322354.1"/>
    <property type="molecule type" value="Genomic_DNA"/>
</dbReference>
<protein>
    <submittedName>
        <fullName evidence="5">AraC family transcriptional activator of pobA</fullName>
    </submittedName>
</protein>
<keyword evidence="2" id="KW-0238">DNA-binding</keyword>
<keyword evidence="1" id="KW-0805">Transcription regulation</keyword>
<evidence type="ECO:0000313" key="6">
    <source>
        <dbReference type="Proteomes" id="UP001230207"/>
    </source>
</evidence>
<dbReference type="PROSITE" id="PS01124">
    <property type="entry name" value="HTH_ARAC_FAMILY_2"/>
    <property type="match status" value="1"/>
</dbReference>
<gene>
    <name evidence="5" type="ORF">QO002_004560</name>
</gene>
<dbReference type="InterPro" id="IPR009057">
    <property type="entry name" value="Homeodomain-like_sf"/>
</dbReference>
<evidence type="ECO:0000313" key="5">
    <source>
        <dbReference type="EMBL" id="MDQ0322354.1"/>
    </source>
</evidence>
<keyword evidence="3" id="KW-0804">Transcription</keyword>
<dbReference type="PANTHER" id="PTHR43280:SF32">
    <property type="entry name" value="TRANSCRIPTIONAL REGULATORY PROTEIN"/>
    <property type="match status" value="1"/>
</dbReference>
<dbReference type="PANTHER" id="PTHR43280">
    <property type="entry name" value="ARAC-FAMILY TRANSCRIPTIONAL REGULATOR"/>
    <property type="match status" value="1"/>
</dbReference>
<dbReference type="SUPFAM" id="SSF51182">
    <property type="entry name" value="RmlC-like cupins"/>
    <property type="match status" value="1"/>
</dbReference>
<name>A0ABU0BVS7_9HYPH</name>
<dbReference type="SUPFAM" id="SSF46689">
    <property type="entry name" value="Homeodomain-like"/>
    <property type="match status" value="1"/>
</dbReference>
<dbReference type="InterPro" id="IPR011051">
    <property type="entry name" value="RmlC_Cupin_sf"/>
</dbReference>
<accession>A0ABU0BVS7</accession>
<organism evidence="5 6">
    <name type="scientific">Pararhizobium capsulatum DSM 1112</name>
    <dbReference type="NCBI Taxonomy" id="1121113"/>
    <lineage>
        <taxon>Bacteria</taxon>
        <taxon>Pseudomonadati</taxon>
        <taxon>Pseudomonadota</taxon>
        <taxon>Alphaproteobacteria</taxon>
        <taxon>Hyphomicrobiales</taxon>
        <taxon>Rhizobiaceae</taxon>
        <taxon>Rhizobium/Agrobacterium group</taxon>
        <taxon>Pararhizobium</taxon>
    </lineage>
</organism>
<dbReference type="Gene3D" id="2.60.120.10">
    <property type="entry name" value="Jelly Rolls"/>
    <property type="match status" value="1"/>
</dbReference>
<proteinExistence type="predicted"/>